<dbReference type="PANTHER" id="PTHR30269">
    <property type="entry name" value="TRANSMEMBRANE PROTEIN YFCA"/>
    <property type="match status" value="1"/>
</dbReference>
<dbReference type="InterPro" id="IPR052017">
    <property type="entry name" value="TSUP"/>
</dbReference>
<evidence type="ECO:0000256" key="5">
    <source>
        <dbReference type="ARBA" id="ARBA00022692"/>
    </source>
</evidence>
<feature type="transmembrane region" description="Helical" evidence="8">
    <location>
        <begin position="213"/>
        <end position="232"/>
    </location>
</feature>
<feature type="transmembrane region" description="Helical" evidence="8">
    <location>
        <begin position="244"/>
        <end position="262"/>
    </location>
</feature>
<feature type="transmembrane region" description="Helical" evidence="8">
    <location>
        <begin position="149"/>
        <end position="166"/>
    </location>
</feature>
<sequence length="266" mass="27581">MDWLMHTGSIDVTLTLVLLLLAAGLLAGWIDAVVGGGGLIQLPALLMVPGITPVQALATNKVGSIAGTTASALTYLSRVRPDKSATIPASVTALLGAILGARVATLLPTAVFEPVILTALIAVAVFTLLKPQLGLVAQLRFGEHSKRHHAISWLIGLLIGFYDGLLGPGTGSFLVIAFVSIIGFDFLHASAMAKIVNWATNLGALLYFVPNGHVIWALGAAVAAGNVIGGFIGARTAIRLGSGFVRVVFLIVVTALILKLGFDFLF</sequence>
<dbReference type="AlphaFoldDB" id="A0A2N6PFR8"/>
<evidence type="ECO:0000256" key="4">
    <source>
        <dbReference type="ARBA" id="ARBA00022475"/>
    </source>
</evidence>
<evidence type="ECO:0000256" key="6">
    <source>
        <dbReference type="ARBA" id="ARBA00022989"/>
    </source>
</evidence>
<dbReference type="InterPro" id="IPR002781">
    <property type="entry name" value="TM_pro_TauE-like"/>
</dbReference>
<evidence type="ECO:0000313" key="9">
    <source>
        <dbReference type="EMBL" id="PMB97529.1"/>
    </source>
</evidence>
<evidence type="ECO:0000256" key="7">
    <source>
        <dbReference type="ARBA" id="ARBA00023136"/>
    </source>
</evidence>
<evidence type="ECO:0000313" key="10">
    <source>
        <dbReference type="Proteomes" id="UP000235703"/>
    </source>
</evidence>
<keyword evidence="3" id="KW-0813">Transport</keyword>
<evidence type="ECO:0000256" key="2">
    <source>
        <dbReference type="ARBA" id="ARBA00009142"/>
    </source>
</evidence>
<dbReference type="Pfam" id="PF01925">
    <property type="entry name" value="TauE"/>
    <property type="match status" value="1"/>
</dbReference>
<dbReference type="PANTHER" id="PTHR30269:SF0">
    <property type="entry name" value="MEMBRANE TRANSPORTER PROTEIN YFCA-RELATED"/>
    <property type="match status" value="1"/>
</dbReference>
<comment type="caution">
    <text evidence="9">The sequence shown here is derived from an EMBL/GenBank/DDBJ whole genome shotgun (WGS) entry which is preliminary data.</text>
</comment>
<keyword evidence="7 8" id="KW-0472">Membrane</keyword>
<accession>A0A2N6PFR8</accession>
<proteinExistence type="inferred from homology"/>
<feature type="transmembrane region" description="Helical" evidence="8">
    <location>
        <begin position="111"/>
        <end position="129"/>
    </location>
</feature>
<gene>
    <name evidence="9" type="ORF">CJ198_10775</name>
</gene>
<keyword evidence="4 8" id="KW-1003">Cell membrane</keyword>
<organism evidence="9 10">
    <name type="scientific">Brevibacterium luteolum</name>
    <dbReference type="NCBI Taxonomy" id="199591"/>
    <lineage>
        <taxon>Bacteria</taxon>
        <taxon>Bacillati</taxon>
        <taxon>Actinomycetota</taxon>
        <taxon>Actinomycetes</taxon>
        <taxon>Micrococcales</taxon>
        <taxon>Brevibacteriaceae</taxon>
        <taxon>Brevibacterium</taxon>
    </lineage>
</organism>
<comment type="similarity">
    <text evidence="2 8">Belongs to the 4-toluene sulfonate uptake permease (TSUP) (TC 2.A.102) family.</text>
</comment>
<dbReference type="OrthoDB" id="554695at2"/>
<keyword evidence="10" id="KW-1185">Reference proteome</keyword>
<evidence type="ECO:0000256" key="8">
    <source>
        <dbReference type="RuleBase" id="RU363041"/>
    </source>
</evidence>
<reference evidence="9 10" key="1">
    <citation type="submission" date="2017-09" db="EMBL/GenBank/DDBJ databases">
        <title>Bacterial strain isolated from the female urinary microbiota.</title>
        <authorList>
            <person name="Thomas-White K."/>
            <person name="Kumar N."/>
            <person name="Forster S."/>
            <person name="Putonti C."/>
            <person name="Lawley T."/>
            <person name="Wolfe A.J."/>
        </authorList>
    </citation>
    <scope>NUCLEOTIDE SEQUENCE [LARGE SCALE GENOMIC DNA]</scope>
    <source>
        <strain evidence="9 10">UMB0680</strain>
    </source>
</reference>
<dbReference type="GO" id="GO:0005886">
    <property type="term" value="C:plasma membrane"/>
    <property type="evidence" value="ECO:0007669"/>
    <property type="project" value="UniProtKB-SubCell"/>
</dbReference>
<dbReference type="RefSeq" id="WP_102162612.1">
    <property type="nucleotide sequence ID" value="NZ_JBPKAG010000004.1"/>
</dbReference>
<evidence type="ECO:0000256" key="3">
    <source>
        <dbReference type="ARBA" id="ARBA00022448"/>
    </source>
</evidence>
<keyword evidence="6 8" id="KW-1133">Transmembrane helix</keyword>
<keyword evidence="5 8" id="KW-0812">Transmembrane</keyword>
<protein>
    <recommendedName>
        <fullName evidence="8">Probable membrane transporter protein</fullName>
    </recommendedName>
</protein>
<name>A0A2N6PFR8_9MICO</name>
<feature type="transmembrane region" description="Helical" evidence="8">
    <location>
        <begin position="85"/>
        <end position="104"/>
    </location>
</feature>
<evidence type="ECO:0000256" key="1">
    <source>
        <dbReference type="ARBA" id="ARBA00004651"/>
    </source>
</evidence>
<comment type="subcellular location">
    <subcellularLocation>
        <location evidence="1 8">Cell membrane</location>
        <topology evidence="1 8">Multi-pass membrane protein</topology>
    </subcellularLocation>
</comment>
<dbReference type="Proteomes" id="UP000235703">
    <property type="component" value="Unassembled WGS sequence"/>
</dbReference>
<dbReference type="EMBL" id="PNFZ01000006">
    <property type="protein sequence ID" value="PMB97529.1"/>
    <property type="molecule type" value="Genomic_DNA"/>
</dbReference>